<gene>
    <name evidence="2" type="ORF">Acor_24520</name>
</gene>
<organism evidence="2 3">
    <name type="scientific">Acrocarpospora corrugata</name>
    <dbReference type="NCBI Taxonomy" id="35763"/>
    <lineage>
        <taxon>Bacteria</taxon>
        <taxon>Bacillati</taxon>
        <taxon>Actinomycetota</taxon>
        <taxon>Actinomycetes</taxon>
        <taxon>Streptosporangiales</taxon>
        <taxon>Streptosporangiaceae</taxon>
        <taxon>Acrocarpospora</taxon>
    </lineage>
</organism>
<evidence type="ECO:0000256" key="1">
    <source>
        <dbReference type="SAM" id="MobiDB-lite"/>
    </source>
</evidence>
<sequence>MRFPFAKVQFRSDGELHDPAERQRALDMVRAPGVTDVLLLSHGWNNDMAAAERLYEKLAESLDEVRRPPSMRLAVIGVLWPSVRWAEPGLLAGGGLGADDGQALLRAEIEETVEDAEIATALQALVPDLHSPGAQASFLDLLRRSLPAPADGDEEPPPSLLTDGDPEAAFDLAAQPLPLGLLPEAPGGAAGDALGGGTAGGAAPGLSGGAGGGAGGGLNGGSGAGSGGGASGGLGGGAGGGAGLPSFGDVLHAGRLLLNTTTYFTMKERAGTVGSVGVARLMDDLAAQAPGVRRHLAGHSFGARLVTAAAQRHAPVHSVSLLQAAFSHYALATDYSGTKDGLFRNVLSPGRLAGPMVITHTVNDRAVGIAYAIISRLAQQNASSVGGPDDSYGGIGRNGALRTPQVSAPPDELLPTTGEYDFRAGRVYNLRSDDFIHDHGSVTGREVANAMMQAMALSHRDG</sequence>
<proteinExistence type="predicted"/>
<reference evidence="2 3" key="1">
    <citation type="submission" date="2019-10" db="EMBL/GenBank/DDBJ databases">
        <title>Whole genome shotgun sequence of Acrocarpospora corrugata NBRC 13972.</title>
        <authorList>
            <person name="Ichikawa N."/>
            <person name="Kimura A."/>
            <person name="Kitahashi Y."/>
            <person name="Komaki H."/>
            <person name="Oguchi A."/>
        </authorList>
    </citation>
    <scope>NUCLEOTIDE SEQUENCE [LARGE SCALE GENOMIC DNA]</scope>
    <source>
        <strain evidence="2 3">NBRC 13972</strain>
    </source>
</reference>
<dbReference type="AlphaFoldDB" id="A0A5M3W196"/>
<keyword evidence="3" id="KW-1185">Reference proteome</keyword>
<dbReference type="Gene3D" id="3.40.50.1820">
    <property type="entry name" value="alpha/beta hydrolase"/>
    <property type="match status" value="1"/>
</dbReference>
<dbReference type="Proteomes" id="UP000334990">
    <property type="component" value="Unassembled WGS sequence"/>
</dbReference>
<dbReference type="RefSeq" id="WP_155336728.1">
    <property type="nucleotide sequence ID" value="NZ_BAAABN010000033.1"/>
</dbReference>
<name>A0A5M3W196_9ACTN</name>
<feature type="region of interest" description="Disordered" evidence="1">
    <location>
        <begin position="146"/>
        <end position="166"/>
    </location>
</feature>
<evidence type="ECO:0000313" key="2">
    <source>
        <dbReference type="EMBL" id="GES00388.1"/>
    </source>
</evidence>
<accession>A0A5M3W196</accession>
<evidence type="ECO:0000313" key="3">
    <source>
        <dbReference type="Proteomes" id="UP000334990"/>
    </source>
</evidence>
<dbReference type="InterPro" id="IPR029058">
    <property type="entry name" value="AB_hydrolase_fold"/>
</dbReference>
<dbReference type="SUPFAM" id="SSF53474">
    <property type="entry name" value="alpha/beta-Hydrolases"/>
    <property type="match status" value="1"/>
</dbReference>
<dbReference type="OrthoDB" id="280053at2"/>
<dbReference type="EMBL" id="BLAD01000044">
    <property type="protein sequence ID" value="GES00388.1"/>
    <property type="molecule type" value="Genomic_DNA"/>
</dbReference>
<evidence type="ECO:0008006" key="4">
    <source>
        <dbReference type="Google" id="ProtNLM"/>
    </source>
</evidence>
<protein>
    <recommendedName>
        <fullName evidence="4">Serine-threonine protein kinase</fullName>
    </recommendedName>
</protein>
<comment type="caution">
    <text evidence="2">The sequence shown here is derived from an EMBL/GenBank/DDBJ whole genome shotgun (WGS) entry which is preliminary data.</text>
</comment>